<dbReference type="Pfam" id="PF00196">
    <property type="entry name" value="GerE"/>
    <property type="match status" value="1"/>
</dbReference>
<dbReference type="RefSeq" id="WP_345639648.1">
    <property type="nucleotide sequence ID" value="NZ_BAABEP010000001.1"/>
</dbReference>
<dbReference type="InterPro" id="IPR011006">
    <property type="entry name" value="CheY-like_superfamily"/>
</dbReference>
<keyword evidence="10" id="KW-1185">Reference proteome</keyword>
<sequence length="306" mass="31595">MNARTAASPTPTRSLTSSIAASCPDSGWCPAKASVSTALSGPGATGGPLPPGGHGIAGMRERARLVGGTPDAGGREGVRGVECRCPMSGRPVRGVVADDQAAVRDGLVTVLEHEGGGDRGRRRRGGRRTGRHRTRRLAPAVVLMDLRMPGVDGVEATRAIAGFPPPAPAVLVLTTYADDESLVGALRAGAAGYLTESAGRAQTVSAITATADGHRTFAPGIASVMVRGRSVRSALERVAARRFLTVQETRVLELIADRRGDRSVAETLYVSVATVRTPVNNLFAKLGVANRAEAAALLDLERNAGA</sequence>
<evidence type="ECO:0000259" key="7">
    <source>
        <dbReference type="PROSITE" id="PS50043"/>
    </source>
</evidence>
<evidence type="ECO:0008006" key="11">
    <source>
        <dbReference type="Google" id="ProtNLM"/>
    </source>
</evidence>
<dbReference type="SUPFAM" id="SSF52172">
    <property type="entry name" value="CheY-like"/>
    <property type="match status" value="1"/>
</dbReference>
<feature type="region of interest" description="Disordered" evidence="6">
    <location>
        <begin position="35"/>
        <end position="57"/>
    </location>
</feature>
<keyword evidence="2" id="KW-0805">Transcription regulation</keyword>
<protein>
    <recommendedName>
        <fullName evidence="11">LuxR family transcriptional regulator</fullName>
    </recommendedName>
</protein>
<evidence type="ECO:0000259" key="8">
    <source>
        <dbReference type="PROSITE" id="PS50110"/>
    </source>
</evidence>
<keyword evidence="4" id="KW-0804">Transcription</keyword>
<keyword evidence="1 5" id="KW-0597">Phosphoprotein</keyword>
<proteinExistence type="predicted"/>
<feature type="domain" description="Response regulatory" evidence="8">
    <location>
        <begin position="93"/>
        <end position="211"/>
    </location>
</feature>
<gene>
    <name evidence="9" type="ORF">GCM10023082_00280</name>
</gene>
<feature type="modified residue" description="4-aspartylphosphate" evidence="5">
    <location>
        <position position="145"/>
    </location>
</feature>
<dbReference type="CDD" id="cd06170">
    <property type="entry name" value="LuxR_C_like"/>
    <property type="match status" value="1"/>
</dbReference>
<evidence type="ECO:0000256" key="4">
    <source>
        <dbReference type="ARBA" id="ARBA00023163"/>
    </source>
</evidence>
<dbReference type="InterPro" id="IPR000792">
    <property type="entry name" value="Tscrpt_reg_LuxR_C"/>
</dbReference>
<dbReference type="PANTHER" id="PTHR43214">
    <property type="entry name" value="TWO-COMPONENT RESPONSE REGULATOR"/>
    <property type="match status" value="1"/>
</dbReference>
<dbReference type="SUPFAM" id="SSF46894">
    <property type="entry name" value="C-terminal effector domain of the bipartite response regulators"/>
    <property type="match status" value="1"/>
</dbReference>
<dbReference type="Proteomes" id="UP001499884">
    <property type="component" value="Unassembled WGS sequence"/>
</dbReference>
<evidence type="ECO:0000313" key="9">
    <source>
        <dbReference type="EMBL" id="GAA3706182.1"/>
    </source>
</evidence>
<comment type="caution">
    <text evidence="9">The sequence shown here is derived from an EMBL/GenBank/DDBJ whole genome shotgun (WGS) entry which is preliminary data.</text>
</comment>
<dbReference type="InterPro" id="IPR001789">
    <property type="entry name" value="Sig_transdc_resp-reg_receiver"/>
</dbReference>
<dbReference type="PROSITE" id="PS50110">
    <property type="entry name" value="RESPONSE_REGULATORY"/>
    <property type="match status" value="1"/>
</dbReference>
<evidence type="ECO:0000313" key="10">
    <source>
        <dbReference type="Proteomes" id="UP001499884"/>
    </source>
</evidence>
<dbReference type="SMART" id="SM00421">
    <property type="entry name" value="HTH_LUXR"/>
    <property type="match status" value="1"/>
</dbReference>
<name>A0ABP7DPI9_9ACTN</name>
<dbReference type="CDD" id="cd17535">
    <property type="entry name" value="REC_NarL-like"/>
    <property type="match status" value="1"/>
</dbReference>
<dbReference type="PROSITE" id="PS50043">
    <property type="entry name" value="HTH_LUXR_2"/>
    <property type="match status" value="1"/>
</dbReference>
<feature type="domain" description="HTH luxR-type" evidence="7">
    <location>
        <begin position="237"/>
        <end position="302"/>
    </location>
</feature>
<feature type="region of interest" description="Disordered" evidence="6">
    <location>
        <begin position="113"/>
        <end position="133"/>
    </location>
</feature>
<dbReference type="PANTHER" id="PTHR43214:SF24">
    <property type="entry name" value="TRANSCRIPTIONAL REGULATORY PROTEIN NARL-RELATED"/>
    <property type="match status" value="1"/>
</dbReference>
<evidence type="ECO:0000256" key="2">
    <source>
        <dbReference type="ARBA" id="ARBA00023015"/>
    </source>
</evidence>
<dbReference type="Gene3D" id="3.40.50.2300">
    <property type="match status" value="1"/>
</dbReference>
<dbReference type="InterPro" id="IPR016032">
    <property type="entry name" value="Sig_transdc_resp-reg_C-effctor"/>
</dbReference>
<dbReference type="SMART" id="SM00448">
    <property type="entry name" value="REC"/>
    <property type="match status" value="1"/>
</dbReference>
<dbReference type="InterPro" id="IPR058245">
    <property type="entry name" value="NreC/VraR/RcsB-like_REC"/>
</dbReference>
<organism evidence="9 10">
    <name type="scientific">Streptomyces tremellae</name>
    <dbReference type="NCBI Taxonomy" id="1124239"/>
    <lineage>
        <taxon>Bacteria</taxon>
        <taxon>Bacillati</taxon>
        <taxon>Actinomycetota</taxon>
        <taxon>Actinomycetes</taxon>
        <taxon>Kitasatosporales</taxon>
        <taxon>Streptomycetaceae</taxon>
        <taxon>Streptomyces</taxon>
    </lineage>
</organism>
<evidence type="ECO:0000256" key="6">
    <source>
        <dbReference type="SAM" id="MobiDB-lite"/>
    </source>
</evidence>
<keyword evidence="3" id="KW-0238">DNA-binding</keyword>
<accession>A0ABP7DPI9</accession>
<evidence type="ECO:0000256" key="5">
    <source>
        <dbReference type="PROSITE-ProRule" id="PRU00169"/>
    </source>
</evidence>
<feature type="compositionally biased region" description="Basic residues" evidence="6">
    <location>
        <begin position="120"/>
        <end position="133"/>
    </location>
</feature>
<dbReference type="EMBL" id="BAABEP010000001">
    <property type="protein sequence ID" value="GAA3706182.1"/>
    <property type="molecule type" value="Genomic_DNA"/>
</dbReference>
<dbReference type="InterPro" id="IPR039420">
    <property type="entry name" value="WalR-like"/>
</dbReference>
<reference evidence="10" key="1">
    <citation type="journal article" date="2019" name="Int. J. Syst. Evol. Microbiol.">
        <title>The Global Catalogue of Microorganisms (GCM) 10K type strain sequencing project: providing services to taxonomists for standard genome sequencing and annotation.</title>
        <authorList>
            <consortium name="The Broad Institute Genomics Platform"/>
            <consortium name="The Broad Institute Genome Sequencing Center for Infectious Disease"/>
            <person name="Wu L."/>
            <person name="Ma J."/>
        </authorList>
    </citation>
    <scope>NUCLEOTIDE SEQUENCE [LARGE SCALE GENOMIC DNA]</scope>
    <source>
        <strain evidence="10">JCM 30846</strain>
    </source>
</reference>
<dbReference type="Pfam" id="PF00072">
    <property type="entry name" value="Response_reg"/>
    <property type="match status" value="1"/>
</dbReference>
<evidence type="ECO:0000256" key="3">
    <source>
        <dbReference type="ARBA" id="ARBA00023125"/>
    </source>
</evidence>
<evidence type="ECO:0000256" key="1">
    <source>
        <dbReference type="ARBA" id="ARBA00022553"/>
    </source>
</evidence>